<evidence type="ECO:0000256" key="2">
    <source>
        <dbReference type="ARBA" id="ARBA00004496"/>
    </source>
</evidence>
<evidence type="ECO:0000256" key="10">
    <source>
        <dbReference type="ARBA" id="ARBA00023235"/>
    </source>
</evidence>
<dbReference type="InterPro" id="IPR011060">
    <property type="entry name" value="RibuloseP-bd_barrel"/>
</dbReference>
<comment type="subcellular location">
    <subcellularLocation>
        <location evidence="2 12 14">Cytoplasm</location>
    </subcellularLocation>
</comment>
<gene>
    <name evidence="12 15" type="primary">hisA</name>
    <name evidence="15" type="ORF">H6A19_04885</name>
</gene>
<evidence type="ECO:0000256" key="12">
    <source>
        <dbReference type="HAMAP-Rule" id="MF_01014"/>
    </source>
</evidence>
<dbReference type="HAMAP" id="MF_01014">
    <property type="entry name" value="HisA"/>
    <property type="match status" value="1"/>
</dbReference>
<dbReference type="SUPFAM" id="SSF51366">
    <property type="entry name" value="Ribulose-phoshate binding barrel"/>
    <property type="match status" value="1"/>
</dbReference>
<dbReference type="EC" id="5.3.1.16" evidence="5 12"/>
<evidence type="ECO:0000256" key="13">
    <source>
        <dbReference type="RuleBase" id="RU003657"/>
    </source>
</evidence>
<dbReference type="PANTHER" id="PTHR43090">
    <property type="entry name" value="1-(5-PHOSPHORIBOSYL)-5-[(5-PHOSPHORIBOSYLAMINO)METHYLIDENEAMINO] IMIDAZOLE-4-CARBOXAMIDE ISOMERASE"/>
    <property type="match status" value="1"/>
</dbReference>
<comment type="caution">
    <text evidence="15">The sequence shown here is derived from an EMBL/GenBank/DDBJ whole genome shotgun (WGS) entry which is preliminary data.</text>
</comment>
<dbReference type="GO" id="GO:0003949">
    <property type="term" value="F:1-(5-phosphoribosyl)-5-[(5-phosphoribosylamino)methylideneamino]imidazole-4-carboxamide isomerase activity"/>
    <property type="evidence" value="ECO:0007669"/>
    <property type="project" value="UniProtKB-EC"/>
</dbReference>
<keyword evidence="9 12" id="KW-0368">Histidine biosynthesis</keyword>
<evidence type="ECO:0000256" key="5">
    <source>
        <dbReference type="ARBA" id="ARBA00012550"/>
    </source>
</evidence>
<sequence>MIIIPAIDIIGGKAVRLYQGDYRKKEVVGNDIFDIAKGFEKSGAKYIHLVDLDGAKKGKLVNKKIILNLAKELTIPIEVGGGIRNYKEVEELINHGVSRVILGTAALEDEEFVSSVVRDFGDKIAVGVDCKKGYICTRGWLEESNVHYIEFCKRMENIGAKNIILTDISKDGTLEGTNISMVKQLKEYVSVNIIASGGVKDYYDIKKLNDLDIYGVIIGKALYSGNIDLKEAINLCR</sequence>
<evidence type="ECO:0000256" key="8">
    <source>
        <dbReference type="ARBA" id="ARBA00022605"/>
    </source>
</evidence>
<organism evidence="15 16">
    <name type="scientific">Clostridium saudiense</name>
    <dbReference type="NCBI Taxonomy" id="1414720"/>
    <lineage>
        <taxon>Bacteria</taxon>
        <taxon>Bacillati</taxon>
        <taxon>Bacillota</taxon>
        <taxon>Clostridia</taxon>
        <taxon>Eubacteriales</taxon>
        <taxon>Clostridiaceae</taxon>
        <taxon>Clostridium</taxon>
    </lineage>
</organism>
<feature type="active site" description="Proton donor" evidence="12">
    <location>
        <position position="129"/>
    </location>
</feature>
<evidence type="ECO:0000256" key="14">
    <source>
        <dbReference type="RuleBase" id="RU003658"/>
    </source>
</evidence>
<comment type="pathway">
    <text evidence="3 12 14">Amino-acid biosynthesis; L-histidine biosynthesis; L-histidine from 5-phospho-alpha-D-ribose 1-diphosphate: step 4/9.</text>
</comment>
<feature type="active site" description="Proton acceptor" evidence="12">
    <location>
        <position position="8"/>
    </location>
</feature>
<dbReference type="InterPro" id="IPR023016">
    <property type="entry name" value="HisA/PriA"/>
</dbReference>
<dbReference type="InterPro" id="IPR006062">
    <property type="entry name" value="His_biosynth"/>
</dbReference>
<evidence type="ECO:0000256" key="4">
    <source>
        <dbReference type="ARBA" id="ARBA00009667"/>
    </source>
</evidence>
<evidence type="ECO:0000256" key="11">
    <source>
        <dbReference type="ARBA" id="ARBA00030547"/>
    </source>
</evidence>
<dbReference type="NCBIfam" id="TIGR00007">
    <property type="entry name" value="1-(5-phosphoribosyl)-5-[(5-phosphoribosylamino)methylideneamino]imidazole-4-carboxamide isomerase"/>
    <property type="match status" value="1"/>
</dbReference>
<dbReference type="EMBL" id="JACJLL010000019">
    <property type="protein sequence ID" value="MBM6818683.1"/>
    <property type="molecule type" value="Genomic_DNA"/>
</dbReference>
<keyword evidence="16" id="KW-1185">Reference proteome</keyword>
<dbReference type="InterPro" id="IPR006063">
    <property type="entry name" value="HisA_bact_arch"/>
</dbReference>
<reference evidence="15 16" key="1">
    <citation type="journal article" date="2021" name="Sci. Rep.">
        <title>The distribution of antibiotic resistance genes in chicken gut microbiota commensals.</title>
        <authorList>
            <person name="Juricova H."/>
            <person name="Matiasovicova J."/>
            <person name="Kubasova T."/>
            <person name="Cejkova D."/>
            <person name="Rychlik I."/>
        </authorList>
    </citation>
    <scope>NUCLEOTIDE SEQUENCE [LARGE SCALE GENOMIC DNA]</scope>
    <source>
        <strain evidence="15 16">An435</strain>
    </source>
</reference>
<keyword evidence="7 12" id="KW-0963">Cytoplasm</keyword>
<proteinExistence type="inferred from homology"/>
<keyword evidence="10 12" id="KW-0413">Isomerase</keyword>
<evidence type="ECO:0000256" key="9">
    <source>
        <dbReference type="ARBA" id="ARBA00023102"/>
    </source>
</evidence>
<evidence type="ECO:0000256" key="1">
    <source>
        <dbReference type="ARBA" id="ARBA00000901"/>
    </source>
</evidence>
<dbReference type="Gene3D" id="3.20.20.70">
    <property type="entry name" value="Aldolase class I"/>
    <property type="match status" value="1"/>
</dbReference>
<dbReference type="CDD" id="cd04732">
    <property type="entry name" value="HisA"/>
    <property type="match status" value="1"/>
</dbReference>
<dbReference type="InterPro" id="IPR044524">
    <property type="entry name" value="Isoase_HisA-like"/>
</dbReference>
<comment type="catalytic activity">
    <reaction evidence="1 12 14">
        <text>1-(5-phospho-beta-D-ribosyl)-5-[(5-phospho-beta-D-ribosylamino)methylideneamino]imidazole-4-carboxamide = 5-[(5-phospho-1-deoxy-D-ribulos-1-ylimino)methylamino]-1-(5-phospho-beta-D-ribosyl)imidazole-4-carboxamide</text>
        <dbReference type="Rhea" id="RHEA:15469"/>
        <dbReference type="ChEBI" id="CHEBI:58435"/>
        <dbReference type="ChEBI" id="CHEBI:58525"/>
        <dbReference type="EC" id="5.3.1.16"/>
    </reaction>
</comment>
<evidence type="ECO:0000313" key="15">
    <source>
        <dbReference type="EMBL" id="MBM6818683.1"/>
    </source>
</evidence>
<evidence type="ECO:0000313" key="16">
    <source>
        <dbReference type="Proteomes" id="UP000767334"/>
    </source>
</evidence>
<evidence type="ECO:0000256" key="7">
    <source>
        <dbReference type="ARBA" id="ARBA00022490"/>
    </source>
</evidence>
<dbReference type="PANTHER" id="PTHR43090:SF2">
    <property type="entry name" value="1-(5-PHOSPHORIBOSYL)-5-[(5-PHOSPHORIBOSYLAMINO)METHYLIDENEAMINO] IMIDAZOLE-4-CARBOXAMIDE ISOMERASE"/>
    <property type="match status" value="1"/>
</dbReference>
<keyword evidence="8 12" id="KW-0028">Amino-acid biosynthesis</keyword>
<protein>
    <recommendedName>
        <fullName evidence="6 12">1-(5-phosphoribosyl)-5-[(5-phosphoribosylamino)methylideneamino] imidazole-4-carboxamide isomerase</fullName>
        <ecNumber evidence="5 12">5.3.1.16</ecNumber>
    </recommendedName>
    <alternativeName>
        <fullName evidence="11 12">Phosphoribosylformimino-5-aminoimidazole carboxamide ribotide isomerase</fullName>
    </alternativeName>
</protein>
<dbReference type="Proteomes" id="UP000767334">
    <property type="component" value="Unassembled WGS sequence"/>
</dbReference>
<dbReference type="Pfam" id="PF00977">
    <property type="entry name" value="His_biosynth"/>
    <property type="match status" value="1"/>
</dbReference>
<comment type="similarity">
    <text evidence="4 12 13">Belongs to the HisA/HisF family.</text>
</comment>
<evidence type="ECO:0000256" key="3">
    <source>
        <dbReference type="ARBA" id="ARBA00005133"/>
    </source>
</evidence>
<name>A0ABS2FDQ2_9CLOT</name>
<accession>A0ABS2FDQ2</accession>
<dbReference type="InterPro" id="IPR013785">
    <property type="entry name" value="Aldolase_TIM"/>
</dbReference>
<evidence type="ECO:0000256" key="6">
    <source>
        <dbReference type="ARBA" id="ARBA00018464"/>
    </source>
</evidence>
<dbReference type="RefSeq" id="WP_133015877.1">
    <property type="nucleotide sequence ID" value="NZ_JACJLL010000019.1"/>
</dbReference>